<dbReference type="PANTHER" id="PTHR37488:SF7">
    <property type="entry name" value="DUF1275 DOMAIN PROTEIN"/>
    <property type="match status" value="1"/>
</dbReference>
<keyword evidence="2" id="KW-0472">Membrane</keyword>
<dbReference type="Proteomes" id="UP001392437">
    <property type="component" value="Unassembled WGS sequence"/>
</dbReference>
<comment type="caution">
    <text evidence="3">The sequence shown here is derived from an EMBL/GenBank/DDBJ whole genome shotgun (WGS) entry which is preliminary data.</text>
</comment>
<evidence type="ECO:0000256" key="1">
    <source>
        <dbReference type="SAM" id="MobiDB-lite"/>
    </source>
</evidence>
<keyword evidence="4" id="KW-1185">Reference proteome</keyword>
<evidence type="ECO:0000313" key="3">
    <source>
        <dbReference type="EMBL" id="KAK8130713.1"/>
    </source>
</evidence>
<protein>
    <recommendedName>
        <fullName evidence="5">DUF1275 domain protein</fullName>
    </recommendedName>
</protein>
<proteinExistence type="predicted"/>
<organism evidence="3 4">
    <name type="scientific">Apiospora kogelbergensis</name>
    <dbReference type="NCBI Taxonomy" id="1337665"/>
    <lineage>
        <taxon>Eukaryota</taxon>
        <taxon>Fungi</taxon>
        <taxon>Dikarya</taxon>
        <taxon>Ascomycota</taxon>
        <taxon>Pezizomycotina</taxon>
        <taxon>Sordariomycetes</taxon>
        <taxon>Xylariomycetidae</taxon>
        <taxon>Amphisphaeriales</taxon>
        <taxon>Apiosporaceae</taxon>
        <taxon>Apiospora</taxon>
    </lineage>
</organism>
<gene>
    <name evidence="3" type="ORF">PG999_003093</name>
</gene>
<feature type="transmembrane region" description="Helical" evidence="2">
    <location>
        <begin position="122"/>
        <end position="140"/>
    </location>
</feature>
<dbReference type="PANTHER" id="PTHR37488">
    <property type="entry name" value="DUF1275 DOMAIN-CONTAINING PROTEIN"/>
    <property type="match status" value="1"/>
</dbReference>
<feature type="transmembrane region" description="Helical" evidence="2">
    <location>
        <begin position="222"/>
        <end position="243"/>
    </location>
</feature>
<dbReference type="EMBL" id="JAQQWP010000002">
    <property type="protein sequence ID" value="KAK8130713.1"/>
    <property type="molecule type" value="Genomic_DNA"/>
</dbReference>
<keyword evidence="2" id="KW-0812">Transmembrane</keyword>
<dbReference type="InterPro" id="IPR010699">
    <property type="entry name" value="DUF1275"/>
</dbReference>
<dbReference type="AlphaFoldDB" id="A0AAW0RAE1"/>
<feature type="region of interest" description="Disordered" evidence="1">
    <location>
        <begin position="1"/>
        <end position="22"/>
    </location>
</feature>
<feature type="transmembrane region" description="Helical" evidence="2">
    <location>
        <begin position="152"/>
        <end position="175"/>
    </location>
</feature>
<evidence type="ECO:0000256" key="2">
    <source>
        <dbReference type="SAM" id="Phobius"/>
    </source>
</evidence>
<name>A0AAW0RAE1_9PEZI</name>
<evidence type="ECO:0008006" key="5">
    <source>
        <dbReference type="Google" id="ProtNLM"/>
    </source>
</evidence>
<feature type="transmembrane region" description="Helical" evidence="2">
    <location>
        <begin position="274"/>
        <end position="294"/>
    </location>
</feature>
<accession>A0AAW0RAE1</accession>
<sequence length="295" mass="31787">MMPSTSMPETTLDDNDLGRQLGYGTGSRRHKLAARLLGRFREEVSTRFGYLPLLICCFITGLADGALYNEYGTFVSMQTGKQYLCLMSRVPFPASDTELRYIGNTIFLALGTSGQEKKPYGWVYSLCSICCYMVGCYAFAKLHDLIGPRLRGSAVISFSVQTILVAVAAITHQVGIIDGRYPSDTHLVVGLADLSMVALLSFQAAGQIVASRKVGIGEVPTLVITSLLCDFVIDGKLFAGFYANVKRNLRAMAFVLTLAGAIAGGCISKATGMVGPSLWLIVAIKAFVAMSWMLG</sequence>
<feature type="transmembrane region" description="Helical" evidence="2">
    <location>
        <begin position="48"/>
        <end position="68"/>
    </location>
</feature>
<feature type="transmembrane region" description="Helical" evidence="2">
    <location>
        <begin position="187"/>
        <end position="210"/>
    </location>
</feature>
<keyword evidence="2" id="KW-1133">Transmembrane helix</keyword>
<feature type="transmembrane region" description="Helical" evidence="2">
    <location>
        <begin position="249"/>
        <end position="267"/>
    </location>
</feature>
<evidence type="ECO:0000313" key="4">
    <source>
        <dbReference type="Proteomes" id="UP001392437"/>
    </source>
</evidence>
<dbReference type="Pfam" id="PF06912">
    <property type="entry name" value="DUF1275"/>
    <property type="match status" value="1"/>
</dbReference>
<reference evidence="3 4" key="1">
    <citation type="submission" date="2023-01" db="EMBL/GenBank/DDBJ databases">
        <title>Analysis of 21 Apiospora genomes using comparative genomics revels a genus with tremendous synthesis potential of carbohydrate active enzymes and secondary metabolites.</title>
        <authorList>
            <person name="Sorensen T."/>
        </authorList>
    </citation>
    <scope>NUCLEOTIDE SEQUENCE [LARGE SCALE GENOMIC DNA]</scope>
    <source>
        <strain evidence="3 4">CBS 117206</strain>
    </source>
</reference>